<dbReference type="EMBL" id="JARJJS010000002">
    <property type="protein sequence ID" value="MDF4025484.1"/>
    <property type="molecule type" value="Genomic_DNA"/>
</dbReference>
<name>A0ABT6BBX5_9GAMM</name>
<evidence type="ECO:0000313" key="2">
    <source>
        <dbReference type="Proteomes" id="UP001528850"/>
    </source>
</evidence>
<keyword evidence="2" id="KW-1185">Reference proteome</keyword>
<dbReference type="InterPro" id="IPR036583">
    <property type="entry name" value="23S_rRNA_IVS_sf"/>
</dbReference>
<protein>
    <submittedName>
        <fullName evidence="1">Four helix bundle protein</fullName>
    </submittedName>
</protein>
<dbReference type="Gene3D" id="1.20.1440.60">
    <property type="entry name" value="23S rRNA-intervening sequence"/>
    <property type="match status" value="1"/>
</dbReference>
<dbReference type="CDD" id="cd16377">
    <property type="entry name" value="23S_rRNA_IVP_like"/>
    <property type="match status" value="1"/>
</dbReference>
<dbReference type="PANTHER" id="PTHR38471:SF2">
    <property type="entry name" value="FOUR HELIX BUNDLE PROTEIN"/>
    <property type="match status" value="1"/>
</dbReference>
<comment type="caution">
    <text evidence="1">The sequence shown here is derived from an EMBL/GenBank/DDBJ whole genome shotgun (WGS) entry which is preliminary data.</text>
</comment>
<dbReference type="NCBIfam" id="TIGR02436">
    <property type="entry name" value="four helix bundle protein"/>
    <property type="match status" value="1"/>
</dbReference>
<dbReference type="SUPFAM" id="SSF158446">
    <property type="entry name" value="IVS-encoded protein-like"/>
    <property type="match status" value="1"/>
</dbReference>
<dbReference type="Proteomes" id="UP001528850">
    <property type="component" value="Unassembled WGS sequence"/>
</dbReference>
<sequence>MGKGGATFTSFRDLEAWREAMVLTVRIYELSESLPPSERFGLTAQVRRAAVSIPSHLAEGHARGATRDFVRFIGMARGSLAEVETQVDLAGRLGYVDDDDVAAAMARCDKLGRILRGLRKSLERKLAVR</sequence>
<dbReference type="RefSeq" id="WP_320549984.1">
    <property type="nucleotide sequence ID" value="NZ_JAQLOK010000001.1"/>
</dbReference>
<dbReference type="PANTHER" id="PTHR38471">
    <property type="entry name" value="FOUR HELIX BUNDLE PROTEIN"/>
    <property type="match status" value="1"/>
</dbReference>
<accession>A0ABT6BBX5</accession>
<dbReference type="InterPro" id="IPR012657">
    <property type="entry name" value="23S_rRNA-intervening_sequence"/>
</dbReference>
<reference evidence="1 2" key="1">
    <citation type="journal article" date="2024" name="Curr. Microbiol.">
        <title>Luteibacter sahnii sp. nov., A Novel Yellow-Colored Xanthomonadin Pigment Producing Probiotic Bacterium from Healthy Rice Seed Microbiome.</title>
        <authorList>
            <person name="Jaiswal G."/>
            <person name="Rana R."/>
            <person name="Nayak P.K."/>
            <person name="Chouhan R."/>
            <person name="Gandhi S.G."/>
            <person name="Patel H.K."/>
            <person name="Patil P.B."/>
        </authorList>
    </citation>
    <scope>NUCLEOTIDE SEQUENCE [LARGE SCALE GENOMIC DNA]</scope>
    <source>
        <strain evidence="1 2">PPL201</strain>
    </source>
</reference>
<gene>
    <name evidence="1" type="ORF">P3W24_10955</name>
</gene>
<dbReference type="Pfam" id="PF05635">
    <property type="entry name" value="23S_rRNA_IVP"/>
    <property type="match status" value="1"/>
</dbReference>
<evidence type="ECO:0000313" key="1">
    <source>
        <dbReference type="EMBL" id="MDF4025484.1"/>
    </source>
</evidence>
<organism evidence="1 2">
    <name type="scientific">Luteibacter sahnii</name>
    <dbReference type="NCBI Taxonomy" id="3021977"/>
    <lineage>
        <taxon>Bacteria</taxon>
        <taxon>Pseudomonadati</taxon>
        <taxon>Pseudomonadota</taxon>
        <taxon>Gammaproteobacteria</taxon>
        <taxon>Lysobacterales</taxon>
        <taxon>Rhodanobacteraceae</taxon>
        <taxon>Luteibacter</taxon>
    </lineage>
</organism>
<proteinExistence type="predicted"/>